<keyword evidence="6 8" id="KW-1133">Transmembrane helix</keyword>
<dbReference type="GO" id="GO:0006493">
    <property type="term" value="P:protein O-linked glycosylation"/>
    <property type="evidence" value="ECO:0007669"/>
    <property type="project" value="InterPro"/>
</dbReference>
<evidence type="ECO:0000256" key="5">
    <source>
        <dbReference type="ARBA" id="ARBA00022692"/>
    </source>
</evidence>
<comment type="caution">
    <text evidence="10">The sequence shown here is derived from an EMBL/GenBank/DDBJ whole genome shotgun (WGS) entry which is preliminary data.</text>
</comment>
<evidence type="ECO:0000256" key="7">
    <source>
        <dbReference type="ARBA" id="ARBA00023136"/>
    </source>
</evidence>
<feature type="transmembrane region" description="Helical" evidence="8">
    <location>
        <begin position="146"/>
        <end position="166"/>
    </location>
</feature>
<evidence type="ECO:0000313" key="10">
    <source>
        <dbReference type="EMBL" id="GFJ90146.1"/>
    </source>
</evidence>
<dbReference type="GO" id="GO:0009103">
    <property type="term" value="P:lipopolysaccharide biosynthetic process"/>
    <property type="evidence" value="ECO:0007669"/>
    <property type="project" value="UniProtKB-ARBA"/>
</dbReference>
<reference evidence="10 11" key="1">
    <citation type="submission" date="2020-03" db="EMBL/GenBank/DDBJ databases">
        <title>Whole genome shotgun sequence of Phytohabitans rumicis NBRC 108638.</title>
        <authorList>
            <person name="Komaki H."/>
            <person name="Tamura T."/>
        </authorList>
    </citation>
    <scope>NUCLEOTIDE SEQUENCE [LARGE SCALE GENOMIC DNA]</scope>
    <source>
        <strain evidence="10 11">NBRC 108638</strain>
    </source>
</reference>
<evidence type="ECO:0000256" key="4">
    <source>
        <dbReference type="ARBA" id="ARBA00022679"/>
    </source>
</evidence>
<feature type="transmembrane region" description="Helical" evidence="8">
    <location>
        <begin position="31"/>
        <end position="50"/>
    </location>
</feature>
<evidence type="ECO:0000259" key="9">
    <source>
        <dbReference type="Pfam" id="PF02366"/>
    </source>
</evidence>
<feature type="transmembrane region" description="Helical" evidence="8">
    <location>
        <begin position="209"/>
        <end position="230"/>
    </location>
</feature>
<evidence type="ECO:0000256" key="6">
    <source>
        <dbReference type="ARBA" id="ARBA00022989"/>
    </source>
</evidence>
<feature type="transmembrane region" description="Helical" evidence="8">
    <location>
        <begin position="178"/>
        <end position="203"/>
    </location>
</feature>
<evidence type="ECO:0000256" key="1">
    <source>
        <dbReference type="ARBA" id="ARBA00004651"/>
    </source>
</evidence>
<dbReference type="InterPro" id="IPR050297">
    <property type="entry name" value="LipidA_mod_glycosyltrf_83"/>
</dbReference>
<keyword evidence="7 8" id="KW-0472">Membrane</keyword>
<keyword evidence="2" id="KW-1003">Cell membrane</keyword>
<keyword evidence="5 8" id="KW-0812">Transmembrane</keyword>
<evidence type="ECO:0000313" key="11">
    <source>
        <dbReference type="Proteomes" id="UP000482960"/>
    </source>
</evidence>
<evidence type="ECO:0000256" key="3">
    <source>
        <dbReference type="ARBA" id="ARBA00022676"/>
    </source>
</evidence>
<sequence length="480" mass="53068">MTATLSPQVEAPSRPARSRYRAVDLLRRHRAFAVLLLLGVALRLLFMIAYRPAFWYNGDSGVYVQMAERELVPSPLRAQGYPVLLKVFAPTGTFTSVALFQHLLGLTLAVLVYVFLRRRHVKTWVACVAVVPLLFDSLVLTVEHYLLPDTLFTFLLAVSVLLVLWHRKPGWRATTASGLLLAGAWCTKPTAFPVVLLIGLFLLVRRAGWRPVIAFAVAFAVPYLAVMSWVGDRQSVYGSQAGIALYGRAAMIVDCDRVTLTAQERTLCPTRRFDRADAYFWTMPTKQRFQGYTPAGEKLFRDFSVAVIRQQPLDYLRTVGKESVAHFVPGFRLGPNNDCLRLRWAPPEQWRDSTPVPYRCPPARARADFAPPSASLVNAPTATPLTRALHAYGTYVRLIPITLSACLLLTLAALALVRRGRAELLLLLLSGVGLTILTVALGMYEARYAMPALPLAAAGAALAWHGLRERESHHGAAPSG</sequence>
<dbReference type="Proteomes" id="UP000482960">
    <property type="component" value="Unassembled WGS sequence"/>
</dbReference>
<dbReference type="PANTHER" id="PTHR33908">
    <property type="entry name" value="MANNOSYLTRANSFERASE YKCB-RELATED"/>
    <property type="match status" value="1"/>
</dbReference>
<organism evidence="10 11">
    <name type="scientific">Phytohabitans rumicis</name>
    <dbReference type="NCBI Taxonomy" id="1076125"/>
    <lineage>
        <taxon>Bacteria</taxon>
        <taxon>Bacillati</taxon>
        <taxon>Actinomycetota</taxon>
        <taxon>Actinomycetes</taxon>
        <taxon>Micromonosporales</taxon>
        <taxon>Micromonosporaceae</taxon>
    </lineage>
</organism>
<dbReference type="EMBL" id="BLPG01000001">
    <property type="protein sequence ID" value="GFJ90146.1"/>
    <property type="molecule type" value="Genomic_DNA"/>
</dbReference>
<name>A0A6V8L7P1_9ACTN</name>
<gene>
    <name evidence="10" type="ORF">Prum_037880</name>
</gene>
<dbReference type="GO" id="GO:0005886">
    <property type="term" value="C:plasma membrane"/>
    <property type="evidence" value="ECO:0007669"/>
    <property type="project" value="UniProtKB-SubCell"/>
</dbReference>
<keyword evidence="11" id="KW-1185">Reference proteome</keyword>
<comment type="subcellular location">
    <subcellularLocation>
        <location evidence="1">Cell membrane</location>
        <topology evidence="1">Multi-pass membrane protein</topology>
    </subcellularLocation>
</comment>
<evidence type="ECO:0000256" key="2">
    <source>
        <dbReference type="ARBA" id="ARBA00022475"/>
    </source>
</evidence>
<dbReference type="GO" id="GO:0016763">
    <property type="term" value="F:pentosyltransferase activity"/>
    <property type="evidence" value="ECO:0007669"/>
    <property type="project" value="TreeGrafter"/>
</dbReference>
<feature type="transmembrane region" description="Helical" evidence="8">
    <location>
        <begin position="94"/>
        <end position="116"/>
    </location>
</feature>
<keyword evidence="4" id="KW-0808">Transferase</keyword>
<dbReference type="Pfam" id="PF02366">
    <property type="entry name" value="PMT"/>
    <property type="match status" value="1"/>
</dbReference>
<dbReference type="RefSeq" id="WP_173077558.1">
    <property type="nucleotide sequence ID" value="NZ_BAABJB010000009.1"/>
</dbReference>
<dbReference type="AlphaFoldDB" id="A0A6V8L7P1"/>
<dbReference type="InterPro" id="IPR003342">
    <property type="entry name" value="ArnT-like_N"/>
</dbReference>
<protein>
    <recommendedName>
        <fullName evidence="9">ArnT-like N-terminal domain-containing protein</fullName>
    </recommendedName>
</protein>
<proteinExistence type="predicted"/>
<keyword evidence="3" id="KW-0328">Glycosyltransferase</keyword>
<feature type="transmembrane region" description="Helical" evidence="8">
    <location>
        <begin position="395"/>
        <end position="418"/>
    </location>
</feature>
<dbReference type="GO" id="GO:0000030">
    <property type="term" value="F:mannosyltransferase activity"/>
    <property type="evidence" value="ECO:0007669"/>
    <property type="project" value="InterPro"/>
</dbReference>
<feature type="domain" description="ArnT-like N-terminal" evidence="9">
    <location>
        <begin position="93"/>
        <end position="204"/>
    </location>
</feature>
<reference evidence="10 11" key="2">
    <citation type="submission" date="2020-03" db="EMBL/GenBank/DDBJ databases">
        <authorList>
            <person name="Ichikawa N."/>
            <person name="Kimura A."/>
            <person name="Kitahashi Y."/>
            <person name="Uohara A."/>
        </authorList>
    </citation>
    <scope>NUCLEOTIDE SEQUENCE [LARGE SCALE GENOMIC DNA]</scope>
    <source>
        <strain evidence="10 11">NBRC 108638</strain>
    </source>
</reference>
<dbReference type="PANTHER" id="PTHR33908:SF11">
    <property type="entry name" value="MEMBRANE PROTEIN"/>
    <property type="match status" value="1"/>
</dbReference>
<feature type="transmembrane region" description="Helical" evidence="8">
    <location>
        <begin position="123"/>
        <end position="140"/>
    </location>
</feature>
<feature type="transmembrane region" description="Helical" evidence="8">
    <location>
        <begin position="424"/>
        <end position="444"/>
    </location>
</feature>
<evidence type="ECO:0000256" key="8">
    <source>
        <dbReference type="SAM" id="Phobius"/>
    </source>
</evidence>
<accession>A0A6V8L7P1</accession>